<dbReference type="RefSeq" id="WP_055032492.1">
    <property type="nucleotide sequence ID" value="NZ_LKBG01000214.1"/>
</dbReference>
<proteinExistence type="predicted"/>
<evidence type="ECO:0000313" key="2">
    <source>
        <dbReference type="Proteomes" id="UP000050320"/>
    </source>
</evidence>
<keyword evidence="2" id="KW-1185">Reference proteome</keyword>
<accession>A0A0Q0RXQ4</accession>
<evidence type="ECO:0000313" key="1">
    <source>
        <dbReference type="EMBL" id="KQB34805.1"/>
    </source>
</evidence>
<gene>
    <name evidence="1" type="ORF">AOG54_09440</name>
</gene>
<comment type="caution">
    <text evidence="1">The sequence shown here is derived from an EMBL/GenBank/DDBJ whole genome shotgun (WGS) entry which is preliminary data.</text>
</comment>
<dbReference type="AlphaFoldDB" id="A0A0Q0RXQ4"/>
<organism evidence="1 2">
    <name type="scientific">Acidiplasma aeolicum</name>
    <dbReference type="NCBI Taxonomy" id="507754"/>
    <lineage>
        <taxon>Archaea</taxon>
        <taxon>Methanobacteriati</taxon>
        <taxon>Thermoplasmatota</taxon>
        <taxon>Thermoplasmata</taxon>
        <taxon>Thermoplasmatales</taxon>
        <taxon>Ferroplasmaceae</taxon>
        <taxon>Acidiplasma</taxon>
    </lineage>
</organism>
<reference evidence="1 2" key="1">
    <citation type="submission" date="2015-09" db="EMBL/GenBank/DDBJ databases">
        <title>Heavy metals and arsenic resistance mechanisms in polyextremophilic archaea of the family Ferroplasmaceae.</title>
        <authorList>
            <person name="Bulaev A.G."/>
            <person name="Kanygina A.V."/>
        </authorList>
    </citation>
    <scope>NUCLEOTIDE SEQUENCE [LARGE SCALE GENOMIC DNA]</scope>
    <source>
        <strain evidence="1 2">VT</strain>
    </source>
</reference>
<dbReference type="EMBL" id="LKBG01000214">
    <property type="protein sequence ID" value="KQB34805.1"/>
    <property type="molecule type" value="Genomic_DNA"/>
</dbReference>
<name>A0A0Q0RXQ4_9ARCH</name>
<protein>
    <submittedName>
        <fullName evidence="1">Uncharacterized protein</fullName>
    </submittedName>
</protein>
<dbReference type="Proteomes" id="UP000050320">
    <property type="component" value="Unassembled WGS sequence"/>
</dbReference>
<sequence length="169" mass="19058">MWRLKILSLYTIYNITSSNKDYPPLNLVMDIYDFKYSMEEFALFVGKVDNPEGLTASIKFNLSELGNLQYRLSSKILPTPMDINMELIASKEIKKNGEIAISIIKPEIIIKLITAYAITSSNSIRKVLESGDLFDSIIGFYNRLGTSKFDECGELIPGNIPSYLLEGLN</sequence>